<dbReference type="Gene3D" id="3.30.70.1400">
    <property type="entry name" value="Aminomethyltransferase beta-barrel domains"/>
    <property type="match status" value="1"/>
</dbReference>
<dbReference type="InterPro" id="IPR029043">
    <property type="entry name" value="GcvT/YgfZ_C"/>
</dbReference>
<evidence type="ECO:0008006" key="7">
    <source>
        <dbReference type="Google" id="ProtNLM"/>
    </source>
</evidence>
<dbReference type="InterPro" id="IPR036188">
    <property type="entry name" value="FAD/NAD-bd_sf"/>
</dbReference>
<dbReference type="SUPFAM" id="SSF51905">
    <property type="entry name" value="FAD/NAD(P)-binding domain"/>
    <property type="match status" value="1"/>
</dbReference>
<protein>
    <recommendedName>
        <fullName evidence="7">FAD dependent oxidoreductase domain-containing protein</fullName>
    </recommendedName>
</protein>
<reference evidence="6" key="1">
    <citation type="submission" date="2018-05" db="EMBL/GenBank/DDBJ databases">
        <authorList>
            <person name="Lanie J.A."/>
            <person name="Ng W.-L."/>
            <person name="Kazmierczak K.M."/>
            <person name="Andrzejewski T.M."/>
            <person name="Davidsen T.M."/>
            <person name="Wayne K.J."/>
            <person name="Tettelin H."/>
            <person name="Glass J.I."/>
            <person name="Rusch D."/>
            <person name="Podicherti R."/>
            <person name="Tsui H.-C.T."/>
            <person name="Winkler M.E."/>
        </authorList>
    </citation>
    <scope>NUCLEOTIDE SEQUENCE</scope>
</reference>
<feature type="non-terminal residue" evidence="6">
    <location>
        <position position="1"/>
    </location>
</feature>
<dbReference type="SUPFAM" id="SSF103025">
    <property type="entry name" value="Folate-binding domain"/>
    <property type="match status" value="1"/>
</dbReference>
<accession>A0A381RRT1</accession>
<comment type="similarity">
    <text evidence="1">Belongs to the GcvT family.</text>
</comment>
<feature type="domain" description="Aminomethyltransferase C-terminal" evidence="4">
    <location>
        <begin position="712"/>
        <end position="795"/>
    </location>
</feature>
<name>A0A381RRT1_9ZZZZ</name>
<dbReference type="EMBL" id="UINC01002248">
    <property type="protein sequence ID" value="SUZ94585.1"/>
    <property type="molecule type" value="Genomic_DNA"/>
</dbReference>
<dbReference type="SUPFAM" id="SSF101790">
    <property type="entry name" value="Aminomethyltransferase beta-barrel domain"/>
    <property type="match status" value="1"/>
</dbReference>
<evidence type="ECO:0000259" key="2">
    <source>
        <dbReference type="Pfam" id="PF01266"/>
    </source>
</evidence>
<dbReference type="Gene3D" id="3.50.50.60">
    <property type="entry name" value="FAD/NAD(P)-binding domain"/>
    <property type="match status" value="1"/>
</dbReference>
<dbReference type="Gene3D" id="3.30.1360.120">
    <property type="entry name" value="Probable tRNA modification gtpase trme, domain 1"/>
    <property type="match status" value="1"/>
</dbReference>
<sequence length="803" mass="87329">VVVIGGGIAGCSTAYHLAKQGVGDVVLIEKDQLTAGSTWHAAGMVGQLRASANITRLLQYSVDLYQSLEALTGLSTGWKSTGSIRLCCTKDRRIEIERQVATARSYGVDAEFLSPPQIAELCPAMSTAGIDSGVYIPSDGNVNPSDLTQALARGARQLGVEIIEHTAVRGITLNNHRVSGIETSSGSIDCEQVAICAGLWSREIARLAGANIPLIPSFHQYMVTEPIEGIVPGMPGIRDPDRLTYFKEEVGGLAAGGYELNPVPYDGKPSADDPEFRLFPEMTDHFAQFMPGMVERFPQLETVGIKRWFRGLESFTEDTYFILGELPEVRGLFCACGFNAMGIAAGGGAGMALAQWMRDGESPFDLWPVDIRRFSGYHRSDRQLGPRVLEGQGHHYAMHWPHFEFQAGRPLRRSALYDRLQASGACFGSKTGWERANWFARDGNPAVDNYTFGRPDWHDAVGAEHRACRERVALFDQSSFVKLLVTGLDAESLLQRLCATDVAVPPGTVRYAPMLDRHGGVACDLTVARLSPTDYYLVSGTAMATHDIDHIARHIRPAESVSVVDITSGYGVLGLMGPQSRALLQHLAESDLGRDMFPFGTVQNVMIAGAPVRVLRISFVGELGYELHVPSEYLLTVFDALHDVGAEHGLVNAGYRAIDSLRLEKQFCAWGAEIGPDHSLLEAGLGFAVDQNKTDFVGRDAVYAQRSAPLKKKLATFTITGDQPLLGGETIYRDGEVAGWITSGGFAHSFVCPVGLGHVRREEGVDTDYLVSGRYELDVAGTRFPAEISLRALYDPTGARMRS</sequence>
<dbReference type="InterPro" id="IPR013977">
    <property type="entry name" value="GcvT_C"/>
</dbReference>
<dbReference type="InterPro" id="IPR027266">
    <property type="entry name" value="TrmE/GcvT-like"/>
</dbReference>
<proteinExistence type="inferred from homology"/>
<dbReference type="InterPro" id="IPR006222">
    <property type="entry name" value="GCVT_N"/>
</dbReference>
<evidence type="ECO:0000259" key="4">
    <source>
        <dbReference type="Pfam" id="PF08669"/>
    </source>
</evidence>
<dbReference type="InterPro" id="IPR028896">
    <property type="entry name" value="GcvT/YgfZ/DmdA"/>
</dbReference>
<dbReference type="AlphaFoldDB" id="A0A381RRT1"/>
<dbReference type="PANTHER" id="PTHR43757">
    <property type="entry name" value="AMINOMETHYLTRANSFERASE"/>
    <property type="match status" value="1"/>
</dbReference>
<dbReference type="Pfam" id="PF08669">
    <property type="entry name" value="GCV_T_C"/>
    <property type="match status" value="1"/>
</dbReference>
<evidence type="ECO:0000259" key="5">
    <source>
        <dbReference type="Pfam" id="PF16350"/>
    </source>
</evidence>
<dbReference type="Gene3D" id="2.40.30.110">
    <property type="entry name" value="Aminomethyltransferase beta-barrel domains"/>
    <property type="match status" value="1"/>
</dbReference>
<dbReference type="InterPro" id="IPR032503">
    <property type="entry name" value="FAO_M"/>
</dbReference>
<feature type="domain" description="GCVT N-terminal" evidence="3">
    <location>
        <begin position="416"/>
        <end position="693"/>
    </location>
</feature>
<gene>
    <name evidence="6" type="ORF">METZ01_LOCUS47439</name>
</gene>
<feature type="domain" description="FAD dependent oxidoreductase central" evidence="5">
    <location>
        <begin position="359"/>
        <end position="414"/>
    </location>
</feature>
<dbReference type="Pfam" id="PF01571">
    <property type="entry name" value="GCV_T"/>
    <property type="match status" value="1"/>
</dbReference>
<dbReference type="Gene3D" id="3.30.9.10">
    <property type="entry name" value="D-Amino Acid Oxidase, subunit A, domain 2"/>
    <property type="match status" value="1"/>
</dbReference>
<dbReference type="Pfam" id="PF01266">
    <property type="entry name" value="DAO"/>
    <property type="match status" value="1"/>
</dbReference>
<dbReference type="InterPro" id="IPR006076">
    <property type="entry name" value="FAD-dep_OxRdtase"/>
</dbReference>
<organism evidence="6">
    <name type="scientific">marine metagenome</name>
    <dbReference type="NCBI Taxonomy" id="408172"/>
    <lineage>
        <taxon>unclassified sequences</taxon>
        <taxon>metagenomes</taxon>
        <taxon>ecological metagenomes</taxon>
    </lineage>
</organism>
<evidence type="ECO:0000256" key="1">
    <source>
        <dbReference type="ARBA" id="ARBA00008609"/>
    </source>
</evidence>
<dbReference type="GO" id="GO:0005739">
    <property type="term" value="C:mitochondrion"/>
    <property type="evidence" value="ECO:0007669"/>
    <property type="project" value="TreeGrafter"/>
</dbReference>
<dbReference type="SUPFAM" id="SSF54373">
    <property type="entry name" value="FAD-linked reductases, C-terminal domain"/>
    <property type="match status" value="1"/>
</dbReference>
<evidence type="ECO:0000259" key="3">
    <source>
        <dbReference type="Pfam" id="PF01571"/>
    </source>
</evidence>
<dbReference type="PANTHER" id="PTHR43757:SF11">
    <property type="entry name" value="SARCOSINE DEHYDROGENASE"/>
    <property type="match status" value="1"/>
</dbReference>
<dbReference type="Pfam" id="PF16350">
    <property type="entry name" value="FAO_M"/>
    <property type="match status" value="1"/>
</dbReference>
<evidence type="ECO:0000313" key="6">
    <source>
        <dbReference type="EMBL" id="SUZ94585.1"/>
    </source>
</evidence>
<feature type="domain" description="FAD dependent oxidoreductase" evidence="2">
    <location>
        <begin position="1"/>
        <end position="356"/>
    </location>
</feature>